<organism evidence="6">
    <name type="scientific">Panicum hallii</name>
    <dbReference type="NCBI Taxonomy" id="206008"/>
    <lineage>
        <taxon>Eukaryota</taxon>
        <taxon>Viridiplantae</taxon>
        <taxon>Streptophyta</taxon>
        <taxon>Embryophyta</taxon>
        <taxon>Tracheophyta</taxon>
        <taxon>Spermatophyta</taxon>
        <taxon>Magnoliopsida</taxon>
        <taxon>Liliopsida</taxon>
        <taxon>Poales</taxon>
        <taxon>Poaceae</taxon>
        <taxon>PACMAD clade</taxon>
        <taxon>Panicoideae</taxon>
        <taxon>Panicodae</taxon>
        <taxon>Paniceae</taxon>
        <taxon>Panicinae</taxon>
        <taxon>Panicum</taxon>
        <taxon>Panicum sect. Panicum</taxon>
    </lineage>
</organism>
<comment type="similarity">
    <text evidence="1">Belongs to the peptidase C48 family.</text>
</comment>
<feature type="domain" description="Ubiquitin-like protease family profile" evidence="5">
    <location>
        <begin position="58"/>
        <end position="219"/>
    </location>
</feature>
<accession>A0A2T8IAP5</accession>
<evidence type="ECO:0000313" key="6">
    <source>
        <dbReference type="EMBL" id="PVH34757.1"/>
    </source>
</evidence>
<evidence type="ECO:0000256" key="4">
    <source>
        <dbReference type="ARBA" id="ARBA00022807"/>
    </source>
</evidence>
<dbReference type="InterPro" id="IPR038765">
    <property type="entry name" value="Papain-like_cys_pep_sf"/>
</dbReference>
<proteinExistence type="inferred from homology"/>
<evidence type="ECO:0000256" key="3">
    <source>
        <dbReference type="ARBA" id="ARBA00022801"/>
    </source>
</evidence>
<dbReference type="Gramene" id="PVH34757">
    <property type="protein sequence ID" value="PVH34757"/>
    <property type="gene ID" value="PAHAL_7G024200"/>
</dbReference>
<dbReference type="GO" id="GO:0005634">
    <property type="term" value="C:nucleus"/>
    <property type="evidence" value="ECO:0007669"/>
    <property type="project" value="TreeGrafter"/>
</dbReference>
<protein>
    <recommendedName>
        <fullName evidence="5">Ubiquitin-like protease family profile domain-containing protein</fullName>
    </recommendedName>
</protein>
<keyword evidence="3" id="KW-0378">Hydrolase</keyword>
<keyword evidence="4" id="KW-0788">Thiol protease</keyword>
<gene>
    <name evidence="6" type="ORF">PAHAL_7G024200</name>
</gene>
<dbReference type="Pfam" id="PF02902">
    <property type="entry name" value="Peptidase_C48"/>
    <property type="match status" value="1"/>
</dbReference>
<dbReference type="Proteomes" id="UP000243499">
    <property type="component" value="Chromosome 7"/>
</dbReference>
<keyword evidence="2" id="KW-0645">Protease</keyword>
<sequence>MLEEVCTLKVVSRYNKPKKVHTNKVVSQDYICTKEDKDIIEKIKSQPLKKVLVHINGAFLTRELLECLFHKTAHVDGDVISAYINLIRAEEHLRNRKGGKVFLENTFISSILKRDGGIDVEQIDTKQDTIQKRVDNYLKHYMIFIPINIKMPHWYLAVVNAQEREIHVLDSLSGAMHREDLKKILIGLQRQISIVAGLKELKNHISSCGLFMINYMEYWTGTELSDSLTQDDMKNFRLKLIAILWDSELNTRKGCLDSEHDNSERGSSDEIEIIDRPAKICKRNKSDVLYTSSTTMNEEELIAMLQNYIKSMTDANTLEKEWVLSPKPYPIALTLKKIQETLKKDKSMDPDCFNLAVRHLACQELHMLKATNKIVSKHYMDLKFCDACAFSRGLMYRVKVDAQQLAKLNRVVSIYDPAPIDPGFKQHPLRKYTPKIQRLSSVLNMVMNVACTGWNENVYLLDHVIPNGVQVNTNSEMSGYYVLLFMSAWDGERIQTLFCMDAYELRKRFLVHLLTYKENQYEHNIPEVL</sequence>
<evidence type="ECO:0000256" key="1">
    <source>
        <dbReference type="ARBA" id="ARBA00005234"/>
    </source>
</evidence>
<name>A0A2T8IAP5_9POAL</name>
<dbReference type="AlphaFoldDB" id="A0A2T8IAP5"/>
<dbReference type="EMBL" id="CM008052">
    <property type="protein sequence ID" value="PVH34757.1"/>
    <property type="molecule type" value="Genomic_DNA"/>
</dbReference>
<dbReference type="GO" id="GO:0016929">
    <property type="term" value="F:deSUMOylase activity"/>
    <property type="evidence" value="ECO:0007669"/>
    <property type="project" value="TreeGrafter"/>
</dbReference>
<dbReference type="PANTHER" id="PTHR12606">
    <property type="entry name" value="SENTRIN/SUMO-SPECIFIC PROTEASE"/>
    <property type="match status" value="1"/>
</dbReference>
<dbReference type="PANTHER" id="PTHR12606:SF155">
    <property type="entry name" value="OS04G0316900 PROTEIN"/>
    <property type="match status" value="1"/>
</dbReference>
<dbReference type="Gene3D" id="3.40.395.10">
    <property type="entry name" value="Adenoviral Proteinase, Chain A"/>
    <property type="match status" value="1"/>
</dbReference>
<dbReference type="GO" id="GO:0006508">
    <property type="term" value="P:proteolysis"/>
    <property type="evidence" value="ECO:0007669"/>
    <property type="project" value="UniProtKB-KW"/>
</dbReference>
<reference evidence="6" key="1">
    <citation type="submission" date="2018-04" db="EMBL/GenBank/DDBJ databases">
        <title>WGS assembly of Panicum hallii.</title>
        <authorList>
            <person name="Lovell J."/>
            <person name="Jenkins J."/>
            <person name="Lowry D."/>
            <person name="Mamidi S."/>
            <person name="Sreedasyam A."/>
            <person name="Weng X."/>
            <person name="Barry K."/>
            <person name="Bonette J."/>
            <person name="Campitelli B."/>
            <person name="Daum C."/>
            <person name="Gordon S."/>
            <person name="Gould B."/>
            <person name="Lipzen A."/>
            <person name="Macqueen A."/>
            <person name="Palacio-Mejia J."/>
            <person name="Plott C."/>
            <person name="Shakirov E."/>
            <person name="Shu S."/>
            <person name="Yoshinaga Y."/>
            <person name="Zane M."/>
            <person name="Rokhsar D."/>
            <person name="Grimwood J."/>
            <person name="Schmutz J."/>
            <person name="Juenger T."/>
        </authorList>
    </citation>
    <scope>NUCLEOTIDE SEQUENCE [LARGE SCALE GENOMIC DNA]</scope>
    <source>
        <strain evidence="6">FIL2</strain>
    </source>
</reference>
<dbReference type="GO" id="GO:0016926">
    <property type="term" value="P:protein desumoylation"/>
    <property type="evidence" value="ECO:0007669"/>
    <property type="project" value="TreeGrafter"/>
</dbReference>
<evidence type="ECO:0000256" key="2">
    <source>
        <dbReference type="ARBA" id="ARBA00022670"/>
    </source>
</evidence>
<dbReference type="PROSITE" id="PS50600">
    <property type="entry name" value="ULP_PROTEASE"/>
    <property type="match status" value="1"/>
</dbReference>
<dbReference type="InterPro" id="IPR003653">
    <property type="entry name" value="Peptidase_C48_C"/>
</dbReference>
<evidence type="ECO:0000259" key="5">
    <source>
        <dbReference type="PROSITE" id="PS50600"/>
    </source>
</evidence>
<dbReference type="SUPFAM" id="SSF54001">
    <property type="entry name" value="Cysteine proteinases"/>
    <property type="match status" value="1"/>
</dbReference>